<dbReference type="RefSeq" id="WP_130608725.1">
    <property type="nucleotide sequence ID" value="NZ_SGIU01000001.1"/>
</dbReference>
<sequence length="197" mass="21366">MKTFSAAILVGLAFLFSPSNTLQAQKYTIDSGHSNIQIKVERFGVVDVVGRFKDVSGTIVYDAQDVMKTGAEATIKVESYDANNPGGEAAVKSQAFLHAEKYPEIRFLGKSISAKDGENFLVGDLTIHGTTQEIELPFSIKGPLLDLPSKKQSIAFNGSIVINRQDYGVSFDRKLPNGTLLVGNEVEITLNVLALEE</sequence>
<dbReference type="SUPFAM" id="SSF101874">
    <property type="entry name" value="YceI-like"/>
    <property type="match status" value="1"/>
</dbReference>
<evidence type="ECO:0000256" key="1">
    <source>
        <dbReference type="SAM" id="SignalP"/>
    </source>
</evidence>
<keyword evidence="1" id="KW-0732">Signal</keyword>
<protein>
    <submittedName>
        <fullName evidence="3">Polyisoprenoid-binding protein</fullName>
    </submittedName>
</protein>
<evidence type="ECO:0000313" key="4">
    <source>
        <dbReference type="Proteomes" id="UP000291981"/>
    </source>
</evidence>
<dbReference type="OrthoDB" id="9811006at2"/>
<feature type="chain" id="PRO_5020468210" evidence="1">
    <location>
        <begin position="25"/>
        <end position="197"/>
    </location>
</feature>
<reference evidence="3 4" key="1">
    <citation type="submission" date="2019-02" db="EMBL/GenBank/DDBJ databases">
        <title>Draft genome sequence of Muricauda sp. 176CP4-71.</title>
        <authorList>
            <person name="Park J.-S."/>
        </authorList>
    </citation>
    <scope>NUCLEOTIDE SEQUENCE [LARGE SCALE GENOMIC DNA]</scope>
    <source>
        <strain evidence="3 4">176CP4-71</strain>
    </source>
</reference>
<dbReference type="Proteomes" id="UP000291981">
    <property type="component" value="Unassembled WGS sequence"/>
</dbReference>
<dbReference type="EMBL" id="SGIU01000001">
    <property type="protein sequence ID" value="TAI48530.1"/>
    <property type="molecule type" value="Genomic_DNA"/>
</dbReference>
<keyword evidence="4" id="KW-1185">Reference proteome</keyword>
<dbReference type="InterPro" id="IPR036761">
    <property type="entry name" value="TTHA0802/YceI-like_sf"/>
</dbReference>
<evidence type="ECO:0000259" key="2">
    <source>
        <dbReference type="SMART" id="SM00867"/>
    </source>
</evidence>
<accession>A0A4V2HSQ1</accession>
<organism evidence="3 4">
    <name type="scientific">Flagellimonas allohymeniacidonis</name>
    <dbReference type="NCBI Taxonomy" id="2517819"/>
    <lineage>
        <taxon>Bacteria</taxon>
        <taxon>Pseudomonadati</taxon>
        <taxon>Bacteroidota</taxon>
        <taxon>Flavobacteriia</taxon>
        <taxon>Flavobacteriales</taxon>
        <taxon>Flavobacteriaceae</taxon>
        <taxon>Flagellimonas</taxon>
    </lineage>
</organism>
<dbReference type="Gene3D" id="2.40.128.110">
    <property type="entry name" value="Lipid/polyisoprenoid-binding, YceI-like"/>
    <property type="match status" value="1"/>
</dbReference>
<dbReference type="PANTHER" id="PTHR34406">
    <property type="entry name" value="PROTEIN YCEI"/>
    <property type="match status" value="1"/>
</dbReference>
<proteinExistence type="predicted"/>
<feature type="domain" description="Lipid/polyisoprenoid-binding YceI-like" evidence="2">
    <location>
        <begin position="26"/>
        <end position="195"/>
    </location>
</feature>
<evidence type="ECO:0000313" key="3">
    <source>
        <dbReference type="EMBL" id="TAI48530.1"/>
    </source>
</evidence>
<dbReference type="PANTHER" id="PTHR34406:SF1">
    <property type="entry name" value="PROTEIN YCEI"/>
    <property type="match status" value="1"/>
</dbReference>
<dbReference type="InterPro" id="IPR007372">
    <property type="entry name" value="Lipid/polyisoprenoid-bd_YceI"/>
</dbReference>
<dbReference type="SMART" id="SM00867">
    <property type="entry name" value="YceI"/>
    <property type="match status" value="1"/>
</dbReference>
<dbReference type="Pfam" id="PF04264">
    <property type="entry name" value="YceI"/>
    <property type="match status" value="1"/>
</dbReference>
<gene>
    <name evidence="3" type="ORF">EW142_01630</name>
</gene>
<name>A0A4V2HSQ1_9FLAO</name>
<comment type="caution">
    <text evidence="3">The sequence shown here is derived from an EMBL/GenBank/DDBJ whole genome shotgun (WGS) entry which is preliminary data.</text>
</comment>
<dbReference type="AlphaFoldDB" id="A0A4V2HSQ1"/>
<feature type="signal peptide" evidence="1">
    <location>
        <begin position="1"/>
        <end position="24"/>
    </location>
</feature>